<dbReference type="GO" id="GO:0005669">
    <property type="term" value="C:transcription factor TFIID complex"/>
    <property type="evidence" value="ECO:0007669"/>
    <property type="project" value="TreeGrafter"/>
</dbReference>
<feature type="compositionally biased region" description="Basic and acidic residues" evidence="6">
    <location>
        <begin position="184"/>
        <end position="193"/>
    </location>
</feature>
<dbReference type="GO" id="GO:1990841">
    <property type="term" value="F:promoter-specific chromatin binding"/>
    <property type="evidence" value="ECO:0007669"/>
    <property type="project" value="TreeGrafter"/>
</dbReference>
<reference evidence="7 8" key="1">
    <citation type="submission" date="2023-03" db="EMBL/GenBank/DDBJ databases">
        <title>Mating type loci evolution in Malassezia.</title>
        <authorList>
            <person name="Coelho M.A."/>
        </authorList>
    </citation>
    <scope>NUCLEOTIDE SEQUENCE [LARGE SCALE GENOMIC DNA]</scope>
    <source>
        <strain evidence="7 8">CBS 9725</strain>
    </source>
</reference>
<accession>A0AAJ5YZ21</accession>
<keyword evidence="2" id="KW-0805">Transcription regulation</keyword>
<keyword evidence="3" id="KW-0804">Transcription</keyword>
<organism evidence="7 8">
    <name type="scientific">Malassezia yamatoensis</name>
    <dbReference type="NCBI Taxonomy" id="253288"/>
    <lineage>
        <taxon>Eukaryota</taxon>
        <taxon>Fungi</taxon>
        <taxon>Dikarya</taxon>
        <taxon>Basidiomycota</taxon>
        <taxon>Ustilaginomycotina</taxon>
        <taxon>Malasseziomycetes</taxon>
        <taxon>Malasseziales</taxon>
        <taxon>Malasseziaceae</taxon>
        <taxon>Malassezia</taxon>
    </lineage>
</organism>
<comment type="subcellular location">
    <subcellularLocation>
        <location evidence="1">Nucleus</location>
    </subcellularLocation>
</comment>
<keyword evidence="8" id="KW-1185">Reference proteome</keyword>
<evidence type="ECO:0000256" key="1">
    <source>
        <dbReference type="ARBA" id="ARBA00004123"/>
    </source>
</evidence>
<keyword evidence="4" id="KW-0539">Nucleus</keyword>
<dbReference type="InterPro" id="IPR046342">
    <property type="entry name" value="CBS_dom_sf"/>
</dbReference>
<dbReference type="Pfam" id="PF03540">
    <property type="entry name" value="TAF10"/>
    <property type="match status" value="1"/>
</dbReference>
<protein>
    <recommendedName>
        <fullName evidence="9">CBS domain-containing protein</fullName>
    </recommendedName>
</protein>
<dbReference type="AlphaFoldDB" id="A0AAJ5YZ21"/>
<gene>
    <name evidence="7" type="ORF">MYAM1_002940</name>
</gene>
<feature type="compositionally biased region" description="Basic and acidic residues" evidence="6">
    <location>
        <begin position="12"/>
        <end position="25"/>
    </location>
</feature>
<evidence type="ECO:0000256" key="3">
    <source>
        <dbReference type="ARBA" id="ARBA00023163"/>
    </source>
</evidence>
<dbReference type="SUPFAM" id="SSF54631">
    <property type="entry name" value="CBS-domain pair"/>
    <property type="match status" value="1"/>
</dbReference>
<dbReference type="CDD" id="cd07982">
    <property type="entry name" value="HFD_TAF10"/>
    <property type="match status" value="1"/>
</dbReference>
<dbReference type="EMBL" id="CP119946">
    <property type="protein sequence ID" value="WFD00193.1"/>
    <property type="molecule type" value="Genomic_DNA"/>
</dbReference>
<proteinExistence type="inferred from homology"/>
<dbReference type="InterPro" id="IPR003923">
    <property type="entry name" value="TAF10"/>
</dbReference>
<dbReference type="Gene3D" id="3.10.580.10">
    <property type="entry name" value="CBS-domain"/>
    <property type="match status" value="1"/>
</dbReference>
<evidence type="ECO:0000256" key="2">
    <source>
        <dbReference type="ARBA" id="ARBA00023015"/>
    </source>
</evidence>
<name>A0AAJ5YZ21_9BASI</name>
<evidence type="ECO:0000256" key="5">
    <source>
        <dbReference type="ARBA" id="ARBA00025730"/>
    </source>
</evidence>
<feature type="region of interest" description="Disordered" evidence="6">
    <location>
        <begin position="174"/>
        <end position="193"/>
    </location>
</feature>
<evidence type="ECO:0000256" key="6">
    <source>
        <dbReference type="SAM" id="MobiDB-lite"/>
    </source>
</evidence>
<evidence type="ECO:0000256" key="4">
    <source>
        <dbReference type="ARBA" id="ARBA00023242"/>
    </source>
</evidence>
<dbReference type="GO" id="GO:0006367">
    <property type="term" value="P:transcription initiation at RNA polymerase II promoter"/>
    <property type="evidence" value="ECO:0007669"/>
    <property type="project" value="TreeGrafter"/>
</dbReference>
<dbReference type="Proteomes" id="UP001219567">
    <property type="component" value="Chromosome 4"/>
</dbReference>
<dbReference type="GO" id="GO:0000124">
    <property type="term" value="C:SAGA complex"/>
    <property type="evidence" value="ECO:0007669"/>
    <property type="project" value="TreeGrafter"/>
</dbReference>
<evidence type="ECO:0000313" key="8">
    <source>
        <dbReference type="Proteomes" id="UP001219567"/>
    </source>
</evidence>
<dbReference type="PRINTS" id="PR01443">
    <property type="entry name" value="TFIID30KDSUB"/>
</dbReference>
<dbReference type="PANTHER" id="PTHR21242:SF0">
    <property type="entry name" value="TRANSCRIPTION INITIATION FACTOR TFIID SUBUNIT 10"/>
    <property type="match status" value="1"/>
</dbReference>
<dbReference type="PANTHER" id="PTHR21242">
    <property type="entry name" value="TRANSCRIPTION INITIATION FACTOR TFIID SUBUNIT 10"/>
    <property type="match status" value="1"/>
</dbReference>
<feature type="compositionally biased region" description="Acidic residues" evidence="6">
    <location>
        <begin position="1"/>
        <end position="11"/>
    </location>
</feature>
<comment type="similarity">
    <text evidence="5">Belongs to the TAF10 family.</text>
</comment>
<sequence>MAGEEMEEDSVHEEPILRAPDHTPVNDDALSIPEEVQHRFRGATVQLLNLLPPATATKQDTVAKALSKARAHGGQCVILEQESKPIGYVDMIDLVVEETEGNTEKDLTELLRPFGGSQEAPKLPTSYRIITPDTELAEVATFLQQHAFAFVTDAERKHIVSIVTLADVERYMENPPRSQALDPRSAEESRRDQSLADLLQKLGDFPPLIPDEVTDFYLERAGFQSEDVRLKRLLALATEKFVSDIASDAFHYARIRTNAGPSRARPGQGAGRDRARTVLTMDDLSAALGEYGIDARRADGYR</sequence>
<evidence type="ECO:0000313" key="7">
    <source>
        <dbReference type="EMBL" id="WFD00193.1"/>
    </source>
</evidence>
<feature type="region of interest" description="Disordered" evidence="6">
    <location>
        <begin position="1"/>
        <end position="28"/>
    </location>
</feature>
<evidence type="ECO:0008006" key="9">
    <source>
        <dbReference type="Google" id="ProtNLM"/>
    </source>
</evidence>
<dbReference type="GO" id="GO:0016251">
    <property type="term" value="F:RNA polymerase II general transcription initiation factor activity"/>
    <property type="evidence" value="ECO:0007669"/>
    <property type="project" value="TreeGrafter"/>
</dbReference>